<protein>
    <submittedName>
        <fullName evidence="2">Uncharacterized protein</fullName>
    </submittedName>
</protein>
<feature type="compositionally biased region" description="Basic and acidic residues" evidence="1">
    <location>
        <begin position="160"/>
        <end position="182"/>
    </location>
</feature>
<proteinExistence type="predicted"/>
<accession>A0A0G4FZZ2</accession>
<gene>
    <name evidence="2" type="ORF">Cvel_3942</name>
</gene>
<reference evidence="2" key="1">
    <citation type="submission" date="2014-11" db="EMBL/GenBank/DDBJ databases">
        <authorList>
            <person name="Otto D Thomas"/>
            <person name="Naeem Raeece"/>
        </authorList>
    </citation>
    <scope>NUCLEOTIDE SEQUENCE</scope>
</reference>
<organism evidence="2">
    <name type="scientific">Chromera velia CCMP2878</name>
    <dbReference type="NCBI Taxonomy" id="1169474"/>
    <lineage>
        <taxon>Eukaryota</taxon>
        <taxon>Sar</taxon>
        <taxon>Alveolata</taxon>
        <taxon>Colpodellida</taxon>
        <taxon>Chromeraceae</taxon>
        <taxon>Chromera</taxon>
    </lineage>
</organism>
<feature type="compositionally biased region" description="Polar residues" evidence="1">
    <location>
        <begin position="148"/>
        <end position="159"/>
    </location>
</feature>
<evidence type="ECO:0000256" key="1">
    <source>
        <dbReference type="SAM" id="MobiDB-lite"/>
    </source>
</evidence>
<evidence type="ECO:0000313" key="2">
    <source>
        <dbReference type="EMBL" id="CEM20761.1"/>
    </source>
</evidence>
<feature type="region of interest" description="Disordered" evidence="1">
    <location>
        <begin position="93"/>
        <end position="224"/>
    </location>
</feature>
<dbReference type="EMBL" id="CDMZ01000750">
    <property type="protein sequence ID" value="CEM20761.1"/>
    <property type="molecule type" value="Genomic_DNA"/>
</dbReference>
<feature type="compositionally biased region" description="Polar residues" evidence="1">
    <location>
        <begin position="189"/>
        <end position="198"/>
    </location>
</feature>
<sequence length="440" mass="49342">MGARPATRDNQPTPPPRIVLRTTKGWRELISVNGVPLEGSKEQLKKEFISGAGVSVMMQPLIKSLATFLAASVAASADPPHYLIYPWKNQEEEKQDDLMRSAAGRSEAGDGSEGPRQGGEEGGGAGGGESRSSGRGSGNPRWQEGHRSTGSQGPQTSSLRSERAQESAQPDRDAREVAEGRQPEGLAVGSNNSQSRNIHLQEETQETREGDRRETNGGAEEEFLSSDGRWLHELLEAPLRFADPILRNVSMVTHDRWSRFPPLSLQQAVEGDASTSTRVTQHYTDGRAKTLDLDEIREAWEKAPLVEKGRGRCGLYGKRKTSYDTDPQVPLHDIQWCPSILLEEWEYSEEYSRRVAERERRRDTAKAKRECKRCNQDYSNGRHRKAEENPECNVYFCEQVDGQKFQSFEAWYKQWGGPLAAMQKAYKEKVKANNNPHTSF</sequence>
<dbReference type="VEuPathDB" id="CryptoDB:Cvel_3942"/>
<feature type="compositionally biased region" description="Gly residues" evidence="1">
    <location>
        <begin position="116"/>
        <end position="129"/>
    </location>
</feature>
<dbReference type="AlphaFoldDB" id="A0A0G4FZZ2"/>
<name>A0A0G4FZZ2_9ALVE</name>
<feature type="compositionally biased region" description="Basic and acidic residues" evidence="1">
    <location>
        <begin position="199"/>
        <end position="215"/>
    </location>
</feature>